<evidence type="ECO:0000313" key="4">
    <source>
        <dbReference type="Proteomes" id="UP000031980"/>
    </source>
</evidence>
<gene>
    <name evidence="1" type="ORF">BA92_10360</name>
    <name evidence="2" type="ORF">IE90_06985</name>
</gene>
<accession>A0A0C3NEM1</accession>
<reference evidence="1 4" key="1">
    <citation type="submission" date="2014-07" db="EMBL/GenBank/DDBJ databases">
        <title>Porphyromonadaceae bacterium OUH 308042 = ATCC BAA-2681 = DSM 28342 draft genome.</title>
        <authorList>
            <person name="Sydenham T.V."/>
            <person name="Hasman H."/>
            <person name="Justensen U.S."/>
        </authorList>
    </citation>
    <scope>NUCLEOTIDE SEQUENCE [LARGE SCALE GENOMIC DNA]</scope>
    <source>
        <strain evidence="1 4">OUH 308042</strain>
    </source>
</reference>
<dbReference type="Proteomes" id="UP000031937">
    <property type="component" value="Unassembled WGS sequence"/>
</dbReference>
<evidence type="ECO:0000313" key="2">
    <source>
        <dbReference type="EMBL" id="KIO45169.1"/>
    </source>
</evidence>
<dbReference type="AlphaFoldDB" id="A0A0C3NEM1"/>
<keyword evidence="4" id="KW-1185">Reference proteome</keyword>
<reference evidence="2 3" key="2">
    <citation type="submission" date="2014-07" db="EMBL/GenBank/DDBJ databases">
        <title>Porphyromonadaceae bacterium OUH 334697 = ATCC BAA-2682 = DSM 28341 draft genome.</title>
        <authorList>
            <person name="Sydenham T.V."/>
            <person name="Hasman H."/>
            <person name="Justesen U.S."/>
        </authorList>
    </citation>
    <scope>NUCLEOTIDE SEQUENCE [LARGE SCALE GENOMIC DNA]</scope>
    <source>
        <strain evidence="2 3">OUH 334697</strain>
    </source>
</reference>
<dbReference type="EMBL" id="JPIU01000039">
    <property type="protein sequence ID" value="KIO44577.1"/>
    <property type="molecule type" value="Genomic_DNA"/>
</dbReference>
<proteinExistence type="predicted"/>
<dbReference type="Proteomes" id="UP000031980">
    <property type="component" value="Unassembled WGS sequence"/>
</dbReference>
<comment type="caution">
    <text evidence="1">The sequence shown here is derived from an EMBL/GenBank/DDBJ whole genome shotgun (WGS) entry which is preliminary data.</text>
</comment>
<protein>
    <submittedName>
        <fullName evidence="1">Uncharacterized protein</fullName>
    </submittedName>
</protein>
<name>A0A0C3NEM1_9PORP</name>
<evidence type="ECO:0000313" key="1">
    <source>
        <dbReference type="EMBL" id="KIO44577.1"/>
    </source>
</evidence>
<organism evidence="1 4">
    <name type="scientific">Sanguibacteroides justesenii</name>
    <dbReference type="NCBI Taxonomy" id="1547597"/>
    <lineage>
        <taxon>Bacteria</taxon>
        <taxon>Pseudomonadati</taxon>
        <taxon>Bacteroidota</taxon>
        <taxon>Bacteroidia</taxon>
        <taxon>Bacteroidales</taxon>
        <taxon>Porphyromonadaceae</taxon>
        <taxon>Sanguibacteroides</taxon>
    </lineage>
</organism>
<dbReference type="EMBL" id="JPIT01000018">
    <property type="protein sequence ID" value="KIO45169.1"/>
    <property type="molecule type" value="Genomic_DNA"/>
</dbReference>
<sequence length="84" mass="9823">MAFGCNNPKAIFYSSEFYFEYLRQPSERAIIIALWDGVKVLFKIDCLIIKQISKNNITLVTLNFKGLYILHKSVVYVKKREKTT</sequence>
<evidence type="ECO:0000313" key="3">
    <source>
        <dbReference type="Proteomes" id="UP000031937"/>
    </source>
</evidence>